<dbReference type="GeneID" id="19955457"/>
<sequence length="326" mass="36904">MKMERQRKYRKRQKTEREYLQHQVAELTAHLALLRDADTSQHTSQWEAMSIAQRSYTYQAHLENARLKRALEDQLIVAKALDKLLCKRPQLAAFPTLDVAEWKFQQLPTEPVARAAAFHSLVDAAYADVDAIFLRKRLYDAVDGHRTIQLQPKDDHLALETQSVASMNCSFVASAEKYWNLWAKEGDMAFPCKVHEVLESFGPDTAYCRDTCLTAVAGGVPYLQRLSALKRYTEPHRVVIVLKSILADARYPIAPGLLIGNQTCIYVAEATSDTSCRRRMCLLGEIPMTLPADNPFESVPKVMMADVLLHQLAPLVDAIEQMLTME</sequence>
<dbReference type="AlphaFoldDB" id="T0PPN0"/>
<name>T0PPN0_SAPDV</name>
<organism evidence="1 2">
    <name type="scientific">Saprolegnia diclina (strain VS20)</name>
    <dbReference type="NCBI Taxonomy" id="1156394"/>
    <lineage>
        <taxon>Eukaryota</taxon>
        <taxon>Sar</taxon>
        <taxon>Stramenopiles</taxon>
        <taxon>Oomycota</taxon>
        <taxon>Saprolegniomycetes</taxon>
        <taxon>Saprolegniales</taxon>
        <taxon>Saprolegniaceae</taxon>
        <taxon>Saprolegnia</taxon>
    </lineage>
</organism>
<gene>
    <name evidence="1" type="ORF">SDRG_14730</name>
</gene>
<proteinExistence type="predicted"/>
<dbReference type="RefSeq" id="XP_008619104.1">
    <property type="nucleotide sequence ID" value="XM_008620882.1"/>
</dbReference>
<accession>T0PPN0</accession>
<dbReference type="InParanoid" id="T0PPN0"/>
<dbReference type="OrthoDB" id="73842at2759"/>
<dbReference type="Proteomes" id="UP000030762">
    <property type="component" value="Unassembled WGS sequence"/>
</dbReference>
<dbReference type="CDD" id="cd14686">
    <property type="entry name" value="bZIP"/>
    <property type="match status" value="1"/>
</dbReference>
<dbReference type="EMBL" id="JH767208">
    <property type="protein sequence ID" value="EQC27404.1"/>
    <property type="molecule type" value="Genomic_DNA"/>
</dbReference>
<evidence type="ECO:0000313" key="2">
    <source>
        <dbReference type="Proteomes" id="UP000030762"/>
    </source>
</evidence>
<dbReference type="eggNOG" id="ENOG502S91X">
    <property type="taxonomic scope" value="Eukaryota"/>
</dbReference>
<evidence type="ECO:0008006" key="3">
    <source>
        <dbReference type="Google" id="ProtNLM"/>
    </source>
</evidence>
<evidence type="ECO:0000313" key="1">
    <source>
        <dbReference type="EMBL" id="EQC27404.1"/>
    </source>
</evidence>
<protein>
    <recommendedName>
        <fullName evidence="3">START domain-containing protein</fullName>
    </recommendedName>
</protein>
<reference evidence="1 2" key="1">
    <citation type="submission" date="2012-04" db="EMBL/GenBank/DDBJ databases">
        <title>The Genome Sequence of Saprolegnia declina VS20.</title>
        <authorList>
            <consortium name="The Broad Institute Genome Sequencing Platform"/>
            <person name="Russ C."/>
            <person name="Nusbaum C."/>
            <person name="Tyler B."/>
            <person name="van West P."/>
            <person name="Dieguez-Uribeondo J."/>
            <person name="de Bruijn I."/>
            <person name="Tripathy S."/>
            <person name="Jiang R."/>
            <person name="Young S.K."/>
            <person name="Zeng Q."/>
            <person name="Gargeya S."/>
            <person name="Fitzgerald M."/>
            <person name="Haas B."/>
            <person name="Abouelleil A."/>
            <person name="Alvarado L."/>
            <person name="Arachchi H.M."/>
            <person name="Berlin A."/>
            <person name="Chapman S.B."/>
            <person name="Goldberg J."/>
            <person name="Griggs A."/>
            <person name="Gujja S."/>
            <person name="Hansen M."/>
            <person name="Howarth C."/>
            <person name="Imamovic A."/>
            <person name="Larimer J."/>
            <person name="McCowen C."/>
            <person name="Montmayeur A."/>
            <person name="Murphy C."/>
            <person name="Neiman D."/>
            <person name="Pearson M."/>
            <person name="Priest M."/>
            <person name="Roberts A."/>
            <person name="Saif S."/>
            <person name="Shea T."/>
            <person name="Sisk P."/>
            <person name="Sykes S."/>
            <person name="Wortman J."/>
            <person name="Nusbaum C."/>
            <person name="Birren B."/>
        </authorList>
    </citation>
    <scope>NUCLEOTIDE SEQUENCE [LARGE SCALE GENOMIC DNA]</scope>
    <source>
        <strain evidence="1 2">VS20</strain>
    </source>
</reference>
<keyword evidence="2" id="KW-1185">Reference proteome</keyword>
<dbReference type="VEuPathDB" id="FungiDB:SDRG_14730"/>